<dbReference type="KEGG" id="medw:NCTC10132_00694"/>
<protein>
    <submittedName>
        <fullName evidence="1">Uncharacterized protein</fullName>
    </submittedName>
</protein>
<organism evidence="1 2">
    <name type="scientific">Mycoplasmopsis edwardii</name>
    <dbReference type="NCBI Taxonomy" id="53558"/>
    <lineage>
        <taxon>Bacteria</taxon>
        <taxon>Bacillati</taxon>
        <taxon>Mycoplasmatota</taxon>
        <taxon>Mycoplasmoidales</taxon>
        <taxon>Metamycoplasmataceae</taxon>
        <taxon>Mycoplasmopsis</taxon>
    </lineage>
</organism>
<dbReference type="EMBL" id="LS991951">
    <property type="protein sequence ID" value="SYV97329.1"/>
    <property type="molecule type" value="Genomic_DNA"/>
</dbReference>
<name>A0A3B0PKZ8_9BACT</name>
<evidence type="ECO:0000313" key="2">
    <source>
        <dbReference type="Proteomes" id="UP000257559"/>
    </source>
</evidence>
<sequence>MYHLTISLVSVSLFDRFSGFFSSKEYINEELGSLRLISSPRPKSSSSL</sequence>
<keyword evidence="2" id="KW-1185">Reference proteome</keyword>
<gene>
    <name evidence="1" type="ORF">NCTC10132_00694</name>
</gene>
<accession>A0A3B0PKZ8</accession>
<dbReference type="Proteomes" id="UP000257559">
    <property type="component" value="Chromosome"/>
</dbReference>
<evidence type="ECO:0000313" key="1">
    <source>
        <dbReference type="EMBL" id="SYV97329.1"/>
    </source>
</evidence>
<proteinExistence type="predicted"/>
<reference evidence="2" key="1">
    <citation type="submission" date="2018-06" db="EMBL/GenBank/DDBJ databases">
        <authorList>
            <consortium name="Pathogen Informatics"/>
        </authorList>
    </citation>
    <scope>NUCLEOTIDE SEQUENCE [LARGE SCALE GENOMIC DNA]</scope>
    <source>
        <strain evidence="2">NCTC10132</strain>
    </source>
</reference>
<dbReference type="AlphaFoldDB" id="A0A3B0PKZ8"/>